<protein>
    <submittedName>
        <fullName evidence="1">Uncharacterized protein</fullName>
    </submittedName>
</protein>
<evidence type="ECO:0000313" key="2">
    <source>
        <dbReference type="Proteomes" id="UP001732700"/>
    </source>
</evidence>
<proteinExistence type="predicted"/>
<keyword evidence="2" id="KW-1185">Reference proteome</keyword>
<accession>A0ACD5XYC6</accession>
<evidence type="ECO:0000313" key="1">
    <source>
        <dbReference type="EnsemblPlants" id="AVESA.00010b.r2.5CG0872880.1.CDS"/>
    </source>
</evidence>
<reference evidence="1" key="2">
    <citation type="submission" date="2025-09" db="UniProtKB">
        <authorList>
            <consortium name="EnsemblPlants"/>
        </authorList>
    </citation>
    <scope>IDENTIFICATION</scope>
</reference>
<dbReference type="EnsemblPlants" id="AVESA.00010b.r2.5CG0872880.1">
    <property type="protein sequence ID" value="AVESA.00010b.r2.5CG0872880.1.CDS"/>
    <property type="gene ID" value="AVESA.00010b.r2.5CG0872880"/>
</dbReference>
<sequence length="1061" mass="118959">MDDTGGASSSSSSARKSPPQPQLEAVLYTASASRRRRVRTSVDSSYALRAVLSGYGVAVDVRDVSKDDAFLKELKSLLAARGCPFSLPQLLLGGRLVGGADEVRQMHEAGQLGPLLDGAPKQVPAFICQVCEQVDMEPCTLHKEERHKVIVFFDATKDVSMGTETEAPICVSLGATRPLVKKLDMLLLQSPQGRCKLPKVVMDRMHLLKDDLQEASAYLEDLSLLEDPPLAAKCWTKAARELSYDILDYIDSLVPLEVVTACRTVRKTSHVKIPKRLKWQKKIVVNTSPLSKTICVNVIHVLPKRPTWWHQIVEKISEFRVYVQEAIGRYKKYELHRCSSTAPRFVPAGPMLQMPPPPPSEKTNPGIVFDGRTSEFIDSLLNNHGDQQLKVVSILGSGCLGKTTLAKALYNKAARKFHCRALIRVSKKPDINRLFHDVLSQIQKKQPLDDDDDDYTQHHITHNIREHLLGKRYLIIMDDLWDRSAWDVISSVFPEGSQGSRIITTTQLEDVALACCCSDHVFEIKPLDDVHSKMLFFGRIFRSGRNCSEEFKQVASDIIEICGGLPLATASIASMVANQPTLSMDLLTYIHDSLSSYLPAESTTERTRQVMNLSYNNLPHYLKTCLLYLIMYPEGSIIFKCDLVKQWAAEGFILTIKRHNVEEIAGNYFDELVDRRFIQPIYDNHSNEVVSCTVHDVVHNLIAHKSLEENFIVVVDQNQKNMALSHNVHRLSLCFGDAKYAKTPSNIRKSRVHSLGFFGSFECMPCIGEFKILRVLNLQQSVHHPGKDPAALDLTGISDLLHLRYLKIACDGCLKLPNNMRTLLCLETLDLKDTPSGTYVPWDIIYLPHLLNLSLPDNTDLLDWYVCPQIIGKLNSLQNLYVAIYSAPSSYHLHRRMCILGFLVQAQLGLKTWIVLSNGSSRPPYEKIIFNKAAGFSVLKYFKLRFASGIACLKFEAVPNLLKLKIVFSTIPRLDQKLYLFTNPPEHGTAIISIEHMPGIREIAAKFVGAAADLENRFLVTPRDSGGLPAPPPMDSTQPRLSTLPPAEEATDRWWPVGCPR</sequence>
<reference evidence="1" key="1">
    <citation type="submission" date="2021-05" db="EMBL/GenBank/DDBJ databases">
        <authorList>
            <person name="Scholz U."/>
            <person name="Mascher M."/>
            <person name="Fiebig A."/>
        </authorList>
    </citation>
    <scope>NUCLEOTIDE SEQUENCE [LARGE SCALE GENOMIC DNA]</scope>
</reference>
<organism evidence="1 2">
    <name type="scientific">Avena sativa</name>
    <name type="common">Oat</name>
    <dbReference type="NCBI Taxonomy" id="4498"/>
    <lineage>
        <taxon>Eukaryota</taxon>
        <taxon>Viridiplantae</taxon>
        <taxon>Streptophyta</taxon>
        <taxon>Embryophyta</taxon>
        <taxon>Tracheophyta</taxon>
        <taxon>Spermatophyta</taxon>
        <taxon>Magnoliopsida</taxon>
        <taxon>Liliopsida</taxon>
        <taxon>Poales</taxon>
        <taxon>Poaceae</taxon>
        <taxon>BOP clade</taxon>
        <taxon>Pooideae</taxon>
        <taxon>Poodae</taxon>
        <taxon>Poeae</taxon>
        <taxon>Poeae Chloroplast Group 1 (Aveneae type)</taxon>
        <taxon>Aveninae</taxon>
        <taxon>Avena</taxon>
    </lineage>
</organism>
<dbReference type="Proteomes" id="UP001732700">
    <property type="component" value="Chromosome 5C"/>
</dbReference>
<name>A0ACD5XYC6_AVESA</name>